<keyword evidence="4" id="KW-1185">Reference proteome</keyword>
<accession>A0A8J4A2L4</accession>
<keyword evidence="1" id="KW-1133">Transmembrane helix</keyword>
<dbReference type="SUPFAM" id="SSF52540">
    <property type="entry name" value="P-loop containing nucleoside triphosphate hydrolases"/>
    <property type="match status" value="1"/>
</dbReference>
<feature type="transmembrane region" description="Helical" evidence="1">
    <location>
        <begin position="583"/>
        <end position="606"/>
    </location>
</feature>
<evidence type="ECO:0000313" key="4">
    <source>
        <dbReference type="Proteomes" id="UP000635606"/>
    </source>
</evidence>
<reference evidence="3" key="1">
    <citation type="submission" date="2021-01" db="EMBL/GenBank/DDBJ databases">
        <title>Whole genome shotgun sequence of Virgisporangium ochraceum NBRC 16418.</title>
        <authorList>
            <person name="Komaki H."/>
            <person name="Tamura T."/>
        </authorList>
    </citation>
    <scope>NUCLEOTIDE SEQUENCE</scope>
    <source>
        <strain evidence="3">NBRC 16418</strain>
    </source>
</reference>
<evidence type="ECO:0000313" key="3">
    <source>
        <dbReference type="EMBL" id="GIJ72705.1"/>
    </source>
</evidence>
<dbReference type="RefSeq" id="WP_203932561.1">
    <property type="nucleotide sequence ID" value="NZ_BOPH01000105.1"/>
</dbReference>
<evidence type="ECO:0000256" key="1">
    <source>
        <dbReference type="SAM" id="Phobius"/>
    </source>
</evidence>
<name>A0A8J4A2L4_9ACTN</name>
<dbReference type="PROSITE" id="PS50837">
    <property type="entry name" value="NACHT"/>
    <property type="match status" value="1"/>
</dbReference>
<evidence type="ECO:0000259" key="2">
    <source>
        <dbReference type="PROSITE" id="PS50837"/>
    </source>
</evidence>
<feature type="transmembrane region" description="Helical" evidence="1">
    <location>
        <begin position="479"/>
        <end position="499"/>
    </location>
</feature>
<gene>
    <name evidence="3" type="ORF">Voc01_076220</name>
</gene>
<sequence length="853" mass="91958">MAQEVLIAALVAGARTARSAATPTAVRHAYARLLDLIRDRAAARYVDLVRVADDGAIGPAVLGDHIADALTGSGVAADEEVLDAARLLLVLAGPTVVDVVQGGQFGNHNTQHNYFVRDEVETAAAELARVIHLQWATESHERGLMPPASVMTTWWMNTADPDGRAGPSVAAARYREVRERMAGDLDAIVTLFRGLPARRLVVLGGEGAGKTALAMLLTVHLLRTRTPGEPVPVVLSPSRWRPAGEEIENWVARQLADDYPDICPLPLARELVVRARVMPVLDGVDEVAPAARRALIDAVNAAAARGVPMILTVRSGPDDDPAAVAENLLGRASAVRIEPLAVADAAAFLARPRPNGVTAAAGSLDRVLASEDKPLTRALTSPLMTSLTNHLLTRSPTAARDLADSERFADLAAVEAYLIQQLVPAAYGRRRRHFAVPTRLIGYRQASAERWLTFLARHMERNGSTAFAWWELNRATGPLSLLTAATTIGCFTATASWLVGFDMPQTISTAVCSAIATAVALRYAGDPLMRVDDDRSPTPRAVLMRERRRATLRSVAGGTVFGLLLGLSFGSNFELRQHVAFEFVVIFGVMFGVGALMDSPWGLYAYSRAWLAMTGRLPVRLVRFLEDAHRRGVIRQNGVRYEFRHGRVQKWLAGGLQQPSPDPYVASAPTERPVWRNFAARLCAAVPAAFVVMVTGTNSVSPTPYLAGNRPETDVVTLSCNVTANGVGGGGCAKDYRGHRWTLGRAGSIDTTFDGYGLRVLTPRRVRGVFRMESPDCAGAAVEWQVRLDGRSVAAGILDDDRDRGGVHVDVTEWPRRIQVTARRTDPAGCAVDLVVFGPAVLPRGQNDRSSPD</sequence>
<dbReference type="EMBL" id="BOPH01000105">
    <property type="protein sequence ID" value="GIJ72705.1"/>
    <property type="molecule type" value="Genomic_DNA"/>
</dbReference>
<dbReference type="Pfam" id="PF05729">
    <property type="entry name" value="NACHT"/>
    <property type="match status" value="1"/>
</dbReference>
<keyword evidence="1" id="KW-0812">Transmembrane</keyword>
<dbReference type="InterPro" id="IPR027417">
    <property type="entry name" value="P-loop_NTPase"/>
</dbReference>
<dbReference type="Gene3D" id="3.40.50.300">
    <property type="entry name" value="P-loop containing nucleotide triphosphate hydrolases"/>
    <property type="match status" value="1"/>
</dbReference>
<keyword evidence="1" id="KW-0472">Membrane</keyword>
<comment type="caution">
    <text evidence="3">The sequence shown here is derived from an EMBL/GenBank/DDBJ whole genome shotgun (WGS) entry which is preliminary data.</text>
</comment>
<dbReference type="AlphaFoldDB" id="A0A8J4A2L4"/>
<proteinExistence type="predicted"/>
<organism evidence="3 4">
    <name type="scientific">Virgisporangium ochraceum</name>
    <dbReference type="NCBI Taxonomy" id="65505"/>
    <lineage>
        <taxon>Bacteria</taxon>
        <taxon>Bacillati</taxon>
        <taxon>Actinomycetota</taxon>
        <taxon>Actinomycetes</taxon>
        <taxon>Micromonosporales</taxon>
        <taxon>Micromonosporaceae</taxon>
        <taxon>Virgisporangium</taxon>
    </lineage>
</organism>
<dbReference type="InterPro" id="IPR007111">
    <property type="entry name" value="NACHT_NTPase"/>
</dbReference>
<feature type="domain" description="NACHT" evidence="2">
    <location>
        <begin position="198"/>
        <end position="316"/>
    </location>
</feature>
<dbReference type="Proteomes" id="UP000635606">
    <property type="component" value="Unassembled WGS sequence"/>
</dbReference>
<protein>
    <recommendedName>
        <fullName evidence="2">NACHT domain-containing protein</fullName>
    </recommendedName>
</protein>
<feature type="transmembrane region" description="Helical" evidence="1">
    <location>
        <begin position="550"/>
        <end position="571"/>
    </location>
</feature>